<keyword evidence="2" id="KW-1185">Reference proteome</keyword>
<comment type="caution">
    <text evidence="1">The sequence shown here is derived from an EMBL/GenBank/DDBJ whole genome shotgun (WGS) entry which is preliminary data.</text>
</comment>
<organism evidence="1 2">
    <name type="scientific">Elysia crispata</name>
    <name type="common">lettuce slug</name>
    <dbReference type="NCBI Taxonomy" id="231223"/>
    <lineage>
        <taxon>Eukaryota</taxon>
        <taxon>Metazoa</taxon>
        <taxon>Spiralia</taxon>
        <taxon>Lophotrochozoa</taxon>
        <taxon>Mollusca</taxon>
        <taxon>Gastropoda</taxon>
        <taxon>Heterobranchia</taxon>
        <taxon>Euthyneura</taxon>
        <taxon>Panpulmonata</taxon>
        <taxon>Sacoglossa</taxon>
        <taxon>Placobranchoidea</taxon>
        <taxon>Plakobranchidae</taxon>
        <taxon>Elysia</taxon>
    </lineage>
</organism>
<dbReference type="EMBL" id="JAWDGP010007852">
    <property type="protein sequence ID" value="KAK3702578.1"/>
    <property type="molecule type" value="Genomic_DNA"/>
</dbReference>
<evidence type="ECO:0000313" key="1">
    <source>
        <dbReference type="EMBL" id="KAK3702578.1"/>
    </source>
</evidence>
<sequence length="196" mass="21501">MSNLELAVRHQSLIITLAQAEEISVKRTPQGLVQHDKLAVPSSPGQRTLPEQTLARCLDCEYCTAPQKWYYEVARARAAVGVALLSWPRRQVVWFGPSAVIDSFNGLRSEKAPSSTSSGVPRSGSQQAHTVLVKRARSAWGNFKHLEQVWRMRKSHYDLFSEVGQAAPQDPLVIIVDLCGARSSAAETDACFVSAG</sequence>
<name>A0AAE1CJY4_9GAST</name>
<accession>A0AAE1CJY4</accession>
<proteinExistence type="predicted"/>
<dbReference type="AlphaFoldDB" id="A0AAE1CJY4"/>
<protein>
    <submittedName>
        <fullName evidence="1">Uncharacterized protein</fullName>
    </submittedName>
</protein>
<evidence type="ECO:0000313" key="2">
    <source>
        <dbReference type="Proteomes" id="UP001283361"/>
    </source>
</evidence>
<dbReference type="Proteomes" id="UP001283361">
    <property type="component" value="Unassembled WGS sequence"/>
</dbReference>
<gene>
    <name evidence="1" type="ORF">RRG08_042568</name>
</gene>
<reference evidence="1" key="1">
    <citation type="journal article" date="2023" name="G3 (Bethesda)">
        <title>A reference genome for the long-term kleptoplast-retaining sea slug Elysia crispata morphotype clarki.</title>
        <authorList>
            <person name="Eastman K.E."/>
            <person name="Pendleton A.L."/>
            <person name="Shaikh M.A."/>
            <person name="Suttiyut T."/>
            <person name="Ogas R."/>
            <person name="Tomko P."/>
            <person name="Gavelis G."/>
            <person name="Widhalm J.R."/>
            <person name="Wisecaver J.H."/>
        </authorList>
    </citation>
    <scope>NUCLEOTIDE SEQUENCE</scope>
    <source>
        <strain evidence="1">ECLA1</strain>
    </source>
</reference>